<dbReference type="PANTHER" id="PTHR24276:SF91">
    <property type="entry name" value="AT26814P-RELATED"/>
    <property type="match status" value="1"/>
</dbReference>
<dbReference type="KEGG" id="pbar:105432589"/>
<evidence type="ECO:0000256" key="1">
    <source>
        <dbReference type="ARBA" id="ARBA00007664"/>
    </source>
</evidence>
<dbReference type="SMART" id="SM00020">
    <property type="entry name" value="Tryp_SPc"/>
    <property type="match status" value="1"/>
</dbReference>
<keyword evidence="4 8" id="KW-0378">Hydrolase</keyword>
<protein>
    <submittedName>
        <fullName evidence="12">Trypsin-1-like</fullName>
    </submittedName>
</protein>
<evidence type="ECO:0000256" key="4">
    <source>
        <dbReference type="ARBA" id="ARBA00022801"/>
    </source>
</evidence>
<keyword evidence="7" id="KW-1015">Disulfide bond</keyword>
<dbReference type="CDD" id="cd00190">
    <property type="entry name" value="Tryp_SPc"/>
    <property type="match status" value="1"/>
</dbReference>
<dbReference type="InterPro" id="IPR033116">
    <property type="entry name" value="TRYPSIN_SER"/>
</dbReference>
<keyword evidence="2 8" id="KW-0645">Protease</keyword>
<dbReference type="Gene3D" id="2.40.10.10">
    <property type="entry name" value="Trypsin-like serine proteases"/>
    <property type="match status" value="1"/>
</dbReference>
<dbReference type="OrthoDB" id="10059102at2759"/>
<accession>A0A6I9WZY8</accession>
<evidence type="ECO:0000256" key="9">
    <source>
        <dbReference type="SAM" id="SignalP"/>
    </source>
</evidence>
<sequence>MSVTKLPTIAAMLIIFCLALIVSASCLEPRIIGGVPTTITKHPYQVSIHYNGKLACGGSIIGKQWILTAAHCVYGGTRSLFRVRVASSYHDEGGILITDIASIIVHNKYTSSTYDYDVALIKLSTPLTLGSNVKLIVLALSSSNIKPGRTAIVAGWGKTSVNSASSKILQSLVIPIVDEEVCRKIYARYRTVTSNMLCAGFTTGEKDTCQGDSGGALVYNGVQIGIVSWGAQCASVGFPGVYTRISAIRQWITEQANV</sequence>
<dbReference type="PANTHER" id="PTHR24276">
    <property type="entry name" value="POLYSERASE-RELATED"/>
    <property type="match status" value="1"/>
</dbReference>
<evidence type="ECO:0000256" key="7">
    <source>
        <dbReference type="ARBA" id="ARBA00023157"/>
    </source>
</evidence>
<evidence type="ECO:0000313" key="11">
    <source>
        <dbReference type="Proteomes" id="UP000504615"/>
    </source>
</evidence>
<keyword evidence="6" id="KW-0865">Zymogen</keyword>
<dbReference type="Pfam" id="PF00089">
    <property type="entry name" value="Trypsin"/>
    <property type="match status" value="1"/>
</dbReference>
<dbReference type="InterPro" id="IPR001254">
    <property type="entry name" value="Trypsin_dom"/>
</dbReference>
<evidence type="ECO:0000256" key="2">
    <source>
        <dbReference type="ARBA" id="ARBA00022670"/>
    </source>
</evidence>
<dbReference type="AlphaFoldDB" id="A0A6I9WZY8"/>
<evidence type="ECO:0000256" key="5">
    <source>
        <dbReference type="ARBA" id="ARBA00022825"/>
    </source>
</evidence>
<dbReference type="GO" id="GO:0004252">
    <property type="term" value="F:serine-type endopeptidase activity"/>
    <property type="evidence" value="ECO:0007669"/>
    <property type="project" value="InterPro"/>
</dbReference>
<feature type="domain" description="Peptidase S1" evidence="10">
    <location>
        <begin position="31"/>
        <end position="257"/>
    </location>
</feature>
<proteinExistence type="inferred from homology"/>
<dbReference type="GO" id="GO:0006508">
    <property type="term" value="P:proteolysis"/>
    <property type="evidence" value="ECO:0007669"/>
    <property type="project" value="UniProtKB-KW"/>
</dbReference>
<dbReference type="InterPro" id="IPR009003">
    <property type="entry name" value="Peptidase_S1_PA"/>
</dbReference>
<dbReference type="Proteomes" id="UP000504615">
    <property type="component" value="Unplaced"/>
</dbReference>
<feature type="signal peptide" evidence="9">
    <location>
        <begin position="1"/>
        <end position="24"/>
    </location>
</feature>
<dbReference type="SUPFAM" id="SSF50494">
    <property type="entry name" value="Trypsin-like serine proteases"/>
    <property type="match status" value="1"/>
</dbReference>
<keyword evidence="11" id="KW-1185">Reference proteome</keyword>
<reference evidence="12" key="1">
    <citation type="submission" date="2025-08" db="UniProtKB">
        <authorList>
            <consortium name="RefSeq"/>
        </authorList>
    </citation>
    <scope>IDENTIFICATION</scope>
</reference>
<feature type="chain" id="PRO_5026662703" evidence="9">
    <location>
        <begin position="25"/>
        <end position="258"/>
    </location>
</feature>
<gene>
    <name evidence="12" type="primary">LOC105432589</name>
</gene>
<evidence type="ECO:0000256" key="3">
    <source>
        <dbReference type="ARBA" id="ARBA00022729"/>
    </source>
</evidence>
<organism evidence="11 12">
    <name type="scientific">Pogonomyrmex barbatus</name>
    <name type="common">red harvester ant</name>
    <dbReference type="NCBI Taxonomy" id="144034"/>
    <lineage>
        <taxon>Eukaryota</taxon>
        <taxon>Metazoa</taxon>
        <taxon>Ecdysozoa</taxon>
        <taxon>Arthropoda</taxon>
        <taxon>Hexapoda</taxon>
        <taxon>Insecta</taxon>
        <taxon>Pterygota</taxon>
        <taxon>Neoptera</taxon>
        <taxon>Endopterygota</taxon>
        <taxon>Hymenoptera</taxon>
        <taxon>Apocrita</taxon>
        <taxon>Aculeata</taxon>
        <taxon>Formicoidea</taxon>
        <taxon>Formicidae</taxon>
        <taxon>Myrmicinae</taxon>
        <taxon>Pogonomyrmex</taxon>
    </lineage>
</organism>
<dbReference type="InterPro" id="IPR018114">
    <property type="entry name" value="TRYPSIN_HIS"/>
</dbReference>
<evidence type="ECO:0000313" key="12">
    <source>
        <dbReference type="RefSeq" id="XP_011645766.1"/>
    </source>
</evidence>
<comment type="similarity">
    <text evidence="1">Belongs to the peptidase S1 family.</text>
</comment>
<dbReference type="InterPro" id="IPR043504">
    <property type="entry name" value="Peptidase_S1_PA_chymotrypsin"/>
</dbReference>
<dbReference type="GeneID" id="105432589"/>
<name>A0A6I9WZY8_9HYME</name>
<dbReference type="InterPro" id="IPR001314">
    <property type="entry name" value="Peptidase_S1A"/>
</dbReference>
<dbReference type="PROSITE" id="PS00135">
    <property type="entry name" value="TRYPSIN_SER"/>
    <property type="match status" value="1"/>
</dbReference>
<dbReference type="PROSITE" id="PS00134">
    <property type="entry name" value="TRYPSIN_HIS"/>
    <property type="match status" value="1"/>
</dbReference>
<dbReference type="PRINTS" id="PR00722">
    <property type="entry name" value="CHYMOTRYPSIN"/>
</dbReference>
<dbReference type="RefSeq" id="XP_011645766.1">
    <property type="nucleotide sequence ID" value="XM_011647464.2"/>
</dbReference>
<dbReference type="PROSITE" id="PS50240">
    <property type="entry name" value="TRYPSIN_DOM"/>
    <property type="match status" value="1"/>
</dbReference>
<evidence type="ECO:0000256" key="6">
    <source>
        <dbReference type="ARBA" id="ARBA00023145"/>
    </source>
</evidence>
<evidence type="ECO:0000256" key="8">
    <source>
        <dbReference type="RuleBase" id="RU363034"/>
    </source>
</evidence>
<dbReference type="InterPro" id="IPR050430">
    <property type="entry name" value="Peptidase_S1"/>
</dbReference>
<dbReference type="PROSITE" id="PS51257">
    <property type="entry name" value="PROKAR_LIPOPROTEIN"/>
    <property type="match status" value="1"/>
</dbReference>
<evidence type="ECO:0000259" key="10">
    <source>
        <dbReference type="PROSITE" id="PS50240"/>
    </source>
</evidence>
<dbReference type="FunFam" id="2.40.10.10:FF:000077">
    <property type="entry name" value="Predicted protein"/>
    <property type="match status" value="1"/>
</dbReference>
<keyword evidence="3 9" id="KW-0732">Signal</keyword>
<keyword evidence="5 8" id="KW-0720">Serine protease</keyword>